<feature type="region of interest" description="Disordered" evidence="13">
    <location>
        <begin position="1"/>
        <end position="106"/>
    </location>
</feature>
<dbReference type="GO" id="GO:0035556">
    <property type="term" value="P:intracellular signal transduction"/>
    <property type="evidence" value="ECO:0007669"/>
    <property type="project" value="TreeGrafter"/>
</dbReference>
<evidence type="ECO:0000256" key="13">
    <source>
        <dbReference type="SAM" id="MobiDB-lite"/>
    </source>
</evidence>
<dbReference type="GO" id="GO:0004674">
    <property type="term" value="F:protein serine/threonine kinase activity"/>
    <property type="evidence" value="ECO:0007669"/>
    <property type="project" value="UniProtKB-KW"/>
</dbReference>
<feature type="region of interest" description="Disordered" evidence="13">
    <location>
        <begin position="552"/>
        <end position="661"/>
    </location>
</feature>
<dbReference type="SUPFAM" id="SSF56112">
    <property type="entry name" value="Protein kinase-like (PK-like)"/>
    <property type="match status" value="1"/>
</dbReference>
<feature type="compositionally biased region" description="Pro residues" evidence="13">
    <location>
        <begin position="61"/>
        <end position="74"/>
    </location>
</feature>
<dbReference type="InterPro" id="IPR008271">
    <property type="entry name" value="Ser/Thr_kinase_AS"/>
</dbReference>
<dbReference type="PANTHER" id="PTHR24346">
    <property type="entry name" value="MAP/MICROTUBULE AFFINITY-REGULATING KINASE"/>
    <property type="match status" value="1"/>
</dbReference>
<dbReference type="PROSITE" id="PS50011">
    <property type="entry name" value="PROTEIN_KINASE_DOM"/>
    <property type="match status" value="1"/>
</dbReference>
<dbReference type="AlphaFoldDB" id="A0A0A1TNM2"/>
<dbReference type="InterPro" id="IPR000719">
    <property type="entry name" value="Prot_kinase_dom"/>
</dbReference>
<dbReference type="SMART" id="SM00220">
    <property type="entry name" value="S_TKc"/>
    <property type="match status" value="1"/>
</dbReference>
<feature type="region of interest" description="Disordered" evidence="13">
    <location>
        <begin position="729"/>
        <end position="789"/>
    </location>
</feature>
<dbReference type="STRING" id="1531966.A0A0A1TNM2"/>
<evidence type="ECO:0000256" key="5">
    <source>
        <dbReference type="ARBA" id="ARBA00022553"/>
    </source>
</evidence>
<dbReference type="PROSITE" id="PS00108">
    <property type="entry name" value="PROTEIN_KINASE_ST"/>
    <property type="match status" value="1"/>
</dbReference>
<name>A0A0A1TNM2_9HYPO</name>
<dbReference type="Gene3D" id="1.10.510.10">
    <property type="entry name" value="Transferase(Phosphotransferase) domain 1"/>
    <property type="match status" value="1"/>
</dbReference>
<dbReference type="InterPro" id="IPR031850">
    <property type="entry name" value="Fungal_KA1_dom"/>
</dbReference>
<feature type="compositionally biased region" description="Polar residues" evidence="13">
    <location>
        <begin position="22"/>
        <end position="31"/>
    </location>
</feature>
<evidence type="ECO:0000256" key="2">
    <source>
        <dbReference type="ARBA" id="ARBA00010791"/>
    </source>
</evidence>
<comment type="catalytic activity">
    <reaction evidence="10">
        <text>L-threonyl-[protein] + ATP = O-phospho-L-threonyl-[protein] + ADP + H(+)</text>
        <dbReference type="Rhea" id="RHEA:46608"/>
        <dbReference type="Rhea" id="RHEA-COMP:11060"/>
        <dbReference type="Rhea" id="RHEA-COMP:11605"/>
        <dbReference type="ChEBI" id="CHEBI:15378"/>
        <dbReference type="ChEBI" id="CHEBI:30013"/>
        <dbReference type="ChEBI" id="CHEBI:30616"/>
        <dbReference type="ChEBI" id="CHEBI:61977"/>
        <dbReference type="ChEBI" id="CHEBI:456216"/>
        <dbReference type="EC" id="2.7.11.1"/>
    </reaction>
</comment>
<dbReference type="GO" id="GO:0005935">
    <property type="term" value="C:cellular bud neck"/>
    <property type="evidence" value="ECO:0007669"/>
    <property type="project" value="UniProtKB-SubCell"/>
</dbReference>
<dbReference type="GO" id="GO:0005940">
    <property type="term" value="C:septin ring"/>
    <property type="evidence" value="ECO:0007669"/>
    <property type="project" value="UniProtKB-ARBA"/>
</dbReference>
<evidence type="ECO:0000259" key="14">
    <source>
        <dbReference type="PROSITE" id="PS50011"/>
    </source>
</evidence>
<feature type="region of interest" description="Disordered" evidence="13">
    <location>
        <begin position="890"/>
        <end position="919"/>
    </location>
</feature>
<feature type="compositionally biased region" description="Low complexity" evidence="13">
    <location>
        <begin position="89"/>
        <end position="99"/>
    </location>
</feature>
<dbReference type="InterPro" id="IPR011009">
    <property type="entry name" value="Kinase-like_dom_sf"/>
</dbReference>
<feature type="compositionally biased region" description="Basic residues" evidence="13">
    <location>
        <begin position="944"/>
        <end position="954"/>
    </location>
</feature>
<evidence type="ECO:0000313" key="15">
    <source>
        <dbReference type="EMBL" id="CEJ92137.1"/>
    </source>
</evidence>
<evidence type="ECO:0000256" key="8">
    <source>
        <dbReference type="ARBA" id="ARBA00022777"/>
    </source>
</evidence>
<comment type="similarity">
    <text evidence="2">Belongs to the protein kinase superfamily. CAMK Ser/Thr protein kinase family. NIM1 subfamily.</text>
</comment>
<dbReference type="OrthoDB" id="504170at2759"/>
<comment type="catalytic activity">
    <reaction evidence="11">
        <text>L-seryl-[protein] + ATP = O-phospho-L-seryl-[protein] + ADP + H(+)</text>
        <dbReference type="Rhea" id="RHEA:17989"/>
        <dbReference type="Rhea" id="RHEA-COMP:9863"/>
        <dbReference type="Rhea" id="RHEA-COMP:11604"/>
        <dbReference type="ChEBI" id="CHEBI:15378"/>
        <dbReference type="ChEBI" id="CHEBI:29999"/>
        <dbReference type="ChEBI" id="CHEBI:30616"/>
        <dbReference type="ChEBI" id="CHEBI:83421"/>
        <dbReference type="ChEBI" id="CHEBI:456216"/>
        <dbReference type="EC" id="2.7.11.1"/>
    </reaction>
</comment>
<dbReference type="Pfam" id="PF16797">
    <property type="entry name" value="Fungal_KA1"/>
    <property type="match status" value="1"/>
</dbReference>
<proteinExistence type="inferred from homology"/>
<evidence type="ECO:0000256" key="1">
    <source>
        <dbReference type="ARBA" id="ARBA00004266"/>
    </source>
</evidence>
<feature type="region of interest" description="Disordered" evidence="13">
    <location>
        <begin position="933"/>
        <end position="1022"/>
    </location>
</feature>
<gene>
    <name evidence="15" type="ORF">VHEMI07806</name>
</gene>
<feature type="binding site" evidence="12">
    <location>
        <position position="141"/>
    </location>
    <ligand>
        <name>ATP</name>
        <dbReference type="ChEBI" id="CHEBI:30616"/>
    </ligand>
</feature>
<keyword evidence="4" id="KW-0723">Serine/threonine-protein kinase</keyword>
<keyword evidence="9 12" id="KW-0067">ATP-binding</keyword>
<evidence type="ECO:0000313" key="16">
    <source>
        <dbReference type="Proteomes" id="UP000039046"/>
    </source>
</evidence>
<feature type="compositionally biased region" description="Low complexity" evidence="13">
    <location>
        <begin position="1"/>
        <end position="18"/>
    </location>
</feature>
<dbReference type="FunFam" id="1.10.510.10:FF:000394">
    <property type="entry name" value="Serine/threonine-protein kinase HSL1"/>
    <property type="match status" value="1"/>
</dbReference>
<dbReference type="HOGENOM" id="CLU_004222_0_0_1"/>
<evidence type="ECO:0000256" key="4">
    <source>
        <dbReference type="ARBA" id="ARBA00022527"/>
    </source>
</evidence>
<keyword evidence="5" id="KW-0597">Phosphoprotein</keyword>
<dbReference type="PANTHER" id="PTHR24346:SF110">
    <property type="entry name" value="NON-SPECIFIC SERINE_THREONINE PROTEIN KINASE"/>
    <property type="match status" value="1"/>
</dbReference>
<reference evidence="15 16" key="1">
    <citation type="journal article" date="2015" name="Genome Announc.">
        <title>Draft Genome Sequence and Gene Annotation of the Entomopathogenic Fungus Verticillium hemipterigenum.</title>
        <authorList>
            <person name="Horn F."/>
            <person name="Habel A."/>
            <person name="Scharf D.H."/>
            <person name="Dworschak J."/>
            <person name="Brakhage A.A."/>
            <person name="Guthke R."/>
            <person name="Hertweck C."/>
            <person name="Linde J."/>
        </authorList>
    </citation>
    <scope>NUCLEOTIDE SEQUENCE [LARGE SCALE GENOMIC DNA]</scope>
</reference>
<feature type="compositionally biased region" description="Basic and acidic residues" evidence="13">
    <location>
        <begin position="38"/>
        <end position="50"/>
    </location>
</feature>
<feature type="compositionally biased region" description="Low complexity" evidence="13">
    <location>
        <begin position="641"/>
        <end position="659"/>
    </location>
</feature>
<dbReference type="InterPro" id="IPR017441">
    <property type="entry name" value="Protein_kinase_ATP_BS"/>
</dbReference>
<keyword evidence="6" id="KW-0808">Transferase</keyword>
<sequence>MADAYAAAAAATRSPLAEATHRINSPATYGDTQAAHKPRYENVDPAHYPHDPSVPRYGGRPPAPPPAHPSPQPRPRTARQDTDDDKRFSQASYASTSSSRSKKSYKTHIGPWQLGRTLGQGSSAQVRLCRHNITNQLAAVKIVNRRKAYLVHDSSLAALSKWDSALPSQVDGQMRVPMAIEREVAILKLIEHPNIMKLYDIWENRSEIYLILEYIDQGDLFTFINSKGRLSEEVSIYFFRQMISAIAYCHSFNVCHRDLKPENILITADLKLKIADFGMAALHQTATHQLATACGSPHYAAPELLKNREYRGDRADIWSMGVILYAMLSATLPFDDPDLRVMMNKTKKGQYEMPRFLSPEAEDLIRRMLQVNPDRRITLTEIWRHPLVQRYSYLDDFGDLTGQLPETRKGFRYNPIPRHEIDPQLLRQLRSMWHMFSDQELTAKLCSDEKNDQKAFYWLLYNYRAKQLEDFKPELAHSMSDYHHLKPSIWKKRVSTCEFTQPRANGHGRSISRFTVISNAGEDDNETVLSYDPYRASGKLQSLDSQVSHAKVTIHRDEITPDASASRTRLRSGSNARQQRAGSATRTPKPASVRGSVTSLNSLRQGTPGRQAPSLRHKRAVDFSHIRKRSNSMNKMPRPSPRSGPANAANAAKPASPSKLQQVRAMTPEMPTASEGARPKALGGPIAKNTSALFREDIRHFSLDIAKNCDEAFKSTFKSNLTADESVLTETDKKNRESTPVSFTAESPSVSTDATEFSNKSWLQRPLPPLPPSGELETSDTATTKSRPVSAETELDYVIEGVTRVPMVHARQIDRRIVSAPVIHEPVKKTSTLPSISENIAAVAVTSAIASDKARIVSAPAQTGAQPSIEDKGDMEYLSKVENTIRVVSSTQSGALDPPPLSIRKKPTKEEVGKHLTVNTAYDATKDNARLSVSSEAHSAHSGSLKKRSWFRRTSRADTEAGGSETSAQSPATSDSQEPSSATTDGSKKRSFSLPFWKGNKNRDSRMEVEEEVAPDATTQVAKVDKKASLELQESHSGNQRNIEVKQNWLTRLFRVKPATSYICMTLPRRRARQEVAILLREWRRYGIRDIQVDKLRNIIFARVADKNYLNIKEVCIAAEVMTVIEHGKKGPLSIVRFTQERGAASSFHRVVDTMRLVFDSRGLLVADRRKQKMMIKTLTAVA</sequence>
<evidence type="ECO:0000256" key="10">
    <source>
        <dbReference type="ARBA" id="ARBA00047899"/>
    </source>
</evidence>
<evidence type="ECO:0000256" key="7">
    <source>
        <dbReference type="ARBA" id="ARBA00022741"/>
    </source>
</evidence>
<feature type="domain" description="Protein kinase" evidence="14">
    <location>
        <begin position="112"/>
        <end position="388"/>
    </location>
</feature>
<dbReference type="EC" id="2.7.11.1" evidence="3"/>
<keyword evidence="16" id="KW-1185">Reference proteome</keyword>
<feature type="compositionally biased region" description="Polar residues" evidence="13">
    <location>
        <begin position="964"/>
        <end position="985"/>
    </location>
</feature>
<comment type="subcellular location">
    <subcellularLocation>
        <location evidence="1">Bud neck</location>
    </subcellularLocation>
</comment>
<feature type="compositionally biased region" description="Basic and acidic residues" evidence="13">
    <location>
        <begin position="78"/>
        <end position="88"/>
    </location>
</feature>
<protein>
    <recommendedName>
        <fullName evidence="3">non-specific serine/threonine protein kinase</fullName>
        <ecNumber evidence="3">2.7.11.1</ecNumber>
    </recommendedName>
</protein>
<dbReference type="EMBL" id="CDHN01000004">
    <property type="protein sequence ID" value="CEJ92137.1"/>
    <property type="molecule type" value="Genomic_DNA"/>
</dbReference>
<dbReference type="Pfam" id="PF00069">
    <property type="entry name" value="Pkinase"/>
    <property type="match status" value="1"/>
</dbReference>
<evidence type="ECO:0000256" key="3">
    <source>
        <dbReference type="ARBA" id="ARBA00012513"/>
    </source>
</evidence>
<evidence type="ECO:0000256" key="11">
    <source>
        <dbReference type="ARBA" id="ARBA00048679"/>
    </source>
</evidence>
<dbReference type="PROSITE" id="PS00107">
    <property type="entry name" value="PROTEIN_KINASE_ATP"/>
    <property type="match status" value="1"/>
</dbReference>
<dbReference type="InterPro" id="IPR043024">
    <property type="entry name" value="KA1_sf_fungal"/>
</dbReference>
<feature type="compositionally biased region" description="Polar residues" evidence="13">
    <location>
        <begin position="595"/>
        <end position="605"/>
    </location>
</feature>
<dbReference type="GO" id="GO:0005524">
    <property type="term" value="F:ATP binding"/>
    <property type="evidence" value="ECO:0007669"/>
    <property type="project" value="UniProtKB-UniRule"/>
</dbReference>
<dbReference type="Gene3D" id="3.30.310.220">
    <property type="entry name" value="Fungal kinase associated-1 domain"/>
    <property type="match status" value="1"/>
</dbReference>
<organism evidence="15 16">
    <name type="scientific">[Torrubiella] hemipterigena</name>
    <dbReference type="NCBI Taxonomy" id="1531966"/>
    <lineage>
        <taxon>Eukaryota</taxon>
        <taxon>Fungi</taxon>
        <taxon>Dikarya</taxon>
        <taxon>Ascomycota</taxon>
        <taxon>Pezizomycotina</taxon>
        <taxon>Sordariomycetes</taxon>
        <taxon>Hypocreomycetidae</taxon>
        <taxon>Hypocreales</taxon>
        <taxon>Clavicipitaceae</taxon>
        <taxon>Clavicipitaceae incertae sedis</taxon>
        <taxon>'Torrubiella' clade</taxon>
    </lineage>
</organism>
<evidence type="ECO:0000256" key="12">
    <source>
        <dbReference type="PROSITE-ProRule" id="PRU10141"/>
    </source>
</evidence>
<keyword evidence="8" id="KW-0418">Kinase</keyword>
<keyword evidence="7 12" id="KW-0547">Nucleotide-binding</keyword>
<feature type="compositionally biased region" description="Polar residues" evidence="13">
    <location>
        <begin position="563"/>
        <end position="586"/>
    </location>
</feature>
<evidence type="ECO:0000256" key="6">
    <source>
        <dbReference type="ARBA" id="ARBA00022679"/>
    </source>
</evidence>
<evidence type="ECO:0000256" key="9">
    <source>
        <dbReference type="ARBA" id="ARBA00022840"/>
    </source>
</evidence>
<dbReference type="Proteomes" id="UP000039046">
    <property type="component" value="Unassembled WGS sequence"/>
</dbReference>
<accession>A0A0A1TNM2</accession>
<feature type="compositionally biased region" description="Polar residues" evidence="13">
    <location>
        <begin position="738"/>
        <end position="762"/>
    </location>
</feature>